<dbReference type="Gene3D" id="3.40.50.2300">
    <property type="match status" value="1"/>
</dbReference>
<keyword evidence="5 17" id="KW-0597">Phosphoprotein</keyword>
<dbReference type="InterPro" id="IPR036641">
    <property type="entry name" value="HPT_dom_sf"/>
</dbReference>
<dbReference type="EC" id="2.7.13.3" evidence="3"/>
<dbReference type="PROSITE" id="PS50110">
    <property type="entry name" value="RESPONSE_REGULATORY"/>
    <property type="match status" value="1"/>
</dbReference>
<dbReference type="Gene3D" id="1.20.120.160">
    <property type="entry name" value="HPT domain"/>
    <property type="match status" value="1"/>
</dbReference>
<evidence type="ECO:0000256" key="2">
    <source>
        <dbReference type="ARBA" id="ARBA00004651"/>
    </source>
</evidence>
<dbReference type="Pfam" id="PF01627">
    <property type="entry name" value="Hpt"/>
    <property type="match status" value="1"/>
</dbReference>
<dbReference type="PANTHER" id="PTHR45339:SF1">
    <property type="entry name" value="HYBRID SIGNAL TRANSDUCTION HISTIDINE KINASE J"/>
    <property type="match status" value="1"/>
</dbReference>
<dbReference type="InterPro" id="IPR001789">
    <property type="entry name" value="Sig_transdc_resp-reg_receiver"/>
</dbReference>
<dbReference type="FunFam" id="3.30.565.10:FF:000010">
    <property type="entry name" value="Sensor histidine kinase RcsC"/>
    <property type="match status" value="1"/>
</dbReference>
<feature type="transmembrane region" description="Helical" evidence="18">
    <location>
        <begin position="65"/>
        <end position="88"/>
    </location>
</feature>
<dbReference type="SUPFAM" id="SSF47384">
    <property type="entry name" value="Homodimeric domain of signal transducing histidine kinase"/>
    <property type="match status" value="1"/>
</dbReference>
<evidence type="ECO:0000256" key="16">
    <source>
        <dbReference type="PROSITE-ProRule" id="PRU00110"/>
    </source>
</evidence>
<dbReference type="Gene3D" id="1.10.287.130">
    <property type="match status" value="1"/>
</dbReference>
<dbReference type="InterPro" id="IPR036097">
    <property type="entry name" value="HisK_dim/P_sf"/>
</dbReference>
<feature type="transmembrane region" description="Helical" evidence="18">
    <location>
        <begin position="95"/>
        <end position="113"/>
    </location>
</feature>
<dbReference type="InterPro" id="IPR008207">
    <property type="entry name" value="Sig_transdc_His_kin_Hpt_dom"/>
</dbReference>
<name>A0A831WA78_9GAMM</name>
<dbReference type="InterPro" id="IPR005467">
    <property type="entry name" value="His_kinase_dom"/>
</dbReference>
<evidence type="ECO:0000256" key="15">
    <source>
        <dbReference type="ARBA" id="ARBA00068150"/>
    </source>
</evidence>
<dbReference type="SMART" id="SM00388">
    <property type="entry name" value="HisKA"/>
    <property type="match status" value="1"/>
</dbReference>
<accession>A0A831WA78</accession>
<keyword evidence="12" id="KW-0902">Two-component regulatory system</keyword>
<evidence type="ECO:0000256" key="12">
    <source>
        <dbReference type="ARBA" id="ARBA00023012"/>
    </source>
</evidence>
<dbReference type="Pfam" id="PF00512">
    <property type="entry name" value="HisKA"/>
    <property type="match status" value="1"/>
</dbReference>
<dbReference type="GO" id="GO:0000155">
    <property type="term" value="F:phosphorelay sensor kinase activity"/>
    <property type="evidence" value="ECO:0007669"/>
    <property type="project" value="InterPro"/>
</dbReference>
<keyword evidence="6" id="KW-0808">Transferase</keyword>
<dbReference type="SUPFAM" id="SSF55874">
    <property type="entry name" value="ATPase domain of HSP90 chaperone/DNA topoisomerase II/histidine kinase"/>
    <property type="match status" value="1"/>
</dbReference>
<dbReference type="Pfam" id="PF00072">
    <property type="entry name" value="Response_reg"/>
    <property type="match status" value="1"/>
</dbReference>
<dbReference type="InterPro" id="IPR003661">
    <property type="entry name" value="HisK_dim/P_dom"/>
</dbReference>
<keyword evidence="7 18" id="KW-0812">Transmembrane</keyword>
<feature type="domain" description="Histidine kinase" evidence="19">
    <location>
        <begin position="211"/>
        <end position="432"/>
    </location>
</feature>
<evidence type="ECO:0000256" key="14">
    <source>
        <dbReference type="ARBA" id="ARBA00064003"/>
    </source>
</evidence>
<feature type="modified residue" description="Phosphohistidine" evidence="16">
    <location>
        <position position="798"/>
    </location>
</feature>
<feature type="transmembrane region" description="Helical" evidence="18">
    <location>
        <begin position="142"/>
        <end position="163"/>
    </location>
</feature>
<evidence type="ECO:0000259" key="20">
    <source>
        <dbReference type="PROSITE" id="PS50110"/>
    </source>
</evidence>
<evidence type="ECO:0000259" key="19">
    <source>
        <dbReference type="PROSITE" id="PS50109"/>
    </source>
</evidence>
<dbReference type="FunFam" id="1.10.287.130:FF:000002">
    <property type="entry name" value="Two-component osmosensing histidine kinase"/>
    <property type="match status" value="1"/>
</dbReference>
<evidence type="ECO:0000256" key="10">
    <source>
        <dbReference type="ARBA" id="ARBA00022840"/>
    </source>
</evidence>
<dbReference type="CDD" id="cd17546">
    <property type="entry name" value="REC_hyHK_CKI1_RcsC-like"/>
    <property type="match status" value="1"/>
</dbReference>
<feature type="transmembrane region" description="Helical" evidence="18">
    <location>
        <begin position="169"/>
        <end position="188"/>
    </location>
</feature>
<evidence type="ECO:0000256" key="3">
    <source>
        <dbReference type="ARBA" id="ARBA00012438"/>
    </source>
</evidence>
<dbReference type="PROSITE" id="PS50109">
    <property type="entry name" value="HIS_KIN"/>
    <property type="match status" value="1"/>
</dbReference>
<feature type="domain" description="Response regulatory" evidence="20">
    <location>
        <begin position="598"/>
        <end position="716"/>
    </location>
</feature>
<comment type="subunit">
    <text evidence="14">At low DSF concentrations, interacts with RpfF.</text>
</comment>
<comment type="caution">
    <text evidence="22">The sequence shown here is derived from an EMBL/GenBank/DDBJ whole genome shotgun (WGS) entry which is preliminary data.</text>
</comment>
<dbReference type="EMBL" id="DRKP01000060">
    <property type="protein sequence ID" value="HEB95842.1"/>
    <property type="molecule type" value="Genomic_DNA"/>
</dbReference>
<keyword evidence="8" id="KW-0547">Nucleotide-binding</keyword>
<dbReference type="AlphaFoldDB" id="A0A831WA78"/>
<protein>
    <recommendedName>
        <fullName evidence="15">Sensory/regulatory protein RpfC</fullName>
        <ecNumber evidence="3">2.7.13.3</ecNumber>
    </recommendedName>
</protein>
<dbReference type="GO" id="GO:0005524">
    <property type="term" value="F:ATP binding"/>
    <property type="evidence" value="ECO:0007669"/>
    <property type="project" value="UniProtKB-KW"/>
</dbReference>
<dbReference type="Gene3D" id="3.30.565.10">
    <property type="entry name" value="Histidine kinase-like ATPase, C-terminal domain"/>
    <property type="match status" value="1"/>
</dbReference>
<dbReference type="InterPro" id="IPR003594">
    <property type="entry name" value="HATPase_dom"/>
</dbReference>
<evidence type="ECO:0000256" key="18">
    <source>
        <dbReference type="SAM" id="Phobius"/>
    </source>
</evidence>
<dbReference type="SMART" id="SM00387">
    <property type="entry name" value="HATPase_c"/>
    <property type="match status" value="1"/>
</dbReference>
<dbReference type="GO" id="GO:0005886">
    <property type="term" value="C:plasma membrane"/>
    <property type="evidence" value="ECO:0007669"/>
    <property type="project" value="UniProtKB-SubCell"/>
</dbReference>
<evidence type="ECO:0000256" key="17">
    <source>
        <dbReference type="PROSITE-ProRule" id="PRU00169"/>
    </source>
</evidence>
<evidence type="ECO:0000256" key="9">
    <source>
        <dbReference type="ARBA" id="ARBA00022777"/>
    </source>
</evidence>
<evidence type="ECO:0000313" key="22">
    <source>
        <dbReference type="EMBL" id="HEB95842.1"/>
    </source>
</evidence>
<dbReference type="CDD" id="cd16922">
    <property type="entry name" value="HATPase_EvgS-ArcB-TorS-like"/>
    <property type="match status" value="1"/>
</dbReference>
<dbReference type="PRINTS" id="PR00344">
    <property type="entry name" value="BCTRLSENSOR"/>
</dbReference>
<dbReference type="InterPro" id="IPR011006">
    <property type="entry name" value="CheY-like_superfamily"/>
</dbReference>
<keyword evidence="9" id="KW-0418">Kinase</keyword>
<reference evidence="22" key="1">
    <citation type="journal article" date="2020" name="mSystems">
        <title>Genome- and Community-Level Interaction Insights into Carbon Utilization and Element Cycling Functions of Hydrothermarchaeota in Hydrothermal Sediment.</title>
        <authorList>
            <person name="Zhou Z."/>
            <person name="Liu Y."/>
            <person name="Xu W."/>
            <person name="Pan J."/>
            <person name="Luo Z.H."/>
            <person name="Li M."/>
        </authorList>
    </citation>
    <scope>NUCLEOTIDE SEQUENCE [LARGE SCALE GENOMIC DNA]</scope>
    <source>
        <strain evidence="22">HyVt-443</strain>
    </source>
</reference>
<feature type="domain" description="HPt" evidence="21">
    <location>
        <begin position="759"/>
        <end position="852"/>
    </location>
</feature>
<evidence type="ECO:0000256" key="7">
    <source>
        <dbReference type="ARBA" id="ARBA00022692"/>
    </source>
</evidence>
<evidence type="ECO:0000256" key="8">
    <source>
        <dbReference type="ARBA" id="ARBA00022741"/>
    </source>
</evidence>
<dbReference type="InterPro" id="IPR036890">
    <property type="entry name" value="HATPase_C_sf"/>
</dbReference>
<comment type="subcellular location">
    <subcellularLocation>
        <location evidence="2">Cell membrane</location>
        <topology evidence="2">Multi-pass membrane protein</topology>
    </subcellularLocation>
</comment>
<keyword evidence="10" id="KW-0067">ATP-binding</keyword>
<evidence type="ECO:0000256" key="11">
    <source>
        <dbReference type="ARBA" id="ARBA00022989"/>
    </source>
</evidence>
<dbReference type="SUPFAM" id="SSF52172">
    <property type="entry name" value="CheY-like"/>
    <property type="match status" value="1"/>
</dbReference>
<comment type="catalytic activity">
    <reaction evidence="1">
        <text>ATP + protein L-histidine = ADP + protein N-phospho-L-histidine.</text>
        <dbReference type="EC" id="2.7.13.3"/>
    </reaction>
</comment>
<dbReference type="CDD" id="cd00088">
    <property type="entry name" value="HPT"/>
    <property type="match status" value="1"/>
</dbReference>
<feature type="transmembrane region" description="Helical" evidence="18">
    <location>
        <begin position="37"/>
        <end position="53"/>
    </location>
</feature>
<keyword evidence="11 18" id="KW-1133">Transmembrane helix</keyword>
<keyword evidence="4" id="KW-1003">Cell membrane</keyword>
<feature type="modified residue" description="4-aspartylphosphate" evidence="17">
    <location>
        <position position="647"/>
    </location>
</feature>
<dbReference type="PANTHER" id="PTHR45339">
    <property type="entry name" value="HYBRID SIGNAL TRANSDUCTION HISTIDINE KINASE J"/>
    <property type="match status" value="1"/>
</dbReference>
<evidence type="ECO:0000256" key="4">
    <source>
        <dbReference type="ARBA" id="ARBA00022475"/>
    </source>
</evidence>
<dbReference type="CDD" id="cd00082">
    <property type="entry name" value="HisKA"/>
    <property type="match status" value="1"/>
</dbReference>
<dbReference type="Pfam" id="PF02518">
    <property type="entry name" value="HATPase_c"/>
    <property type="match status" value="1"/>
</dbReference>
<proteinExistence type="predicted"/>
<organism evidence="22">
    <name type="scientific">Sedimenticola thiotaurini</name>
    <dbReference type="NCBI Taxonomy" id="1543721"/>
    <lineage>
        <taxon>Bacteria</taxon>
        <taxon>Pseudomonadati</taxon>
        <taxon>Pseudomonadota</taxon>
        <taxon>Gammaproteobacteria</taxon>
        <taxon>Chromatiales</taxon>
        <taxon>Sedimenticolaceae</taxon>
        <taxon>Sedimenticola</taxon>
    </lineage>
</organism>
<evidence type="ECO:0000259" key="21">
    <source>
        <dbReference type="PROSITE" id="PS50894"/>
    </source>
</evidence>
<evidence type="ECO:0000256" key="6">
    <source>
        <dbReference type="ARBA" id="ARBA00022679"/>
    </source>
</evidence>
<evidence type="ECO:0000256" key="5">
    <source>
        <dbReference type="ARBA" id="ARBA00022553"/>
    </source>
</evidence>
<gene>
    <name evidence="22" type="ORF">ENI96_05365</name>
</gene>
<dbReference type="SMART" id="SM00448">
    <property type="entry name" value="REC"/>
    <property type="match status" value="1"/>
</dbReference>
<keyword evidence="13 18" id="KW-0472">Membrane</keyword>
<evidence type="ECO:0000256" key="13">
    <source>
        <dbReference type="ARBA" id="ARBA00023136"/>
    </source>
</evidence>
<dbReference type="InterPro" id="IPR004358">
    <property type="entry name" value="Sig_transdc_His_kin-like_C"/>
</dbReference>
<dbReference type="Proteomes" id="UP000886251">
    <property type="component" value="Unassembled WGS sequence"/>
</dbReference>
<evidence type="ECO:0000256" key="1">
    <source>
        <dbReference type="ARBA" id="ARBA00000085"/>
    </source>
</evidence>
<sequence>MDHNTFIDRTRTLSTTLFSVVRRLRSRKENQQEFEQAVIRIAIISIILAYLTWLDVTTPVASPQLIGGLVLFGVHLTLGIAILISILWSPRKSPARIVFGIFLDIGSFSIAMITTGEAGAPWWAGCLWITFGNGFRHGERYLYLSALLSIVGFSVALSVSDYWSTHRTIGIGLLGALVVLPGYVAILIRRVQAERLRAEIANQAKSEFLARMSHEIRTPLNGIIGTTELLSDCTLGNEEQGYVETIATSGRTLLRLIDDILDISKIEAGRMSLERIDFDLHGLIGSTVRMFDPVAKKKGIRLISSIGLEIPYRLVGDPHRLRQILINLIGNAIKFTERGAVELRCRTIRTGSGRSLIRFEVIDTGIGMTTEEQEHIFDTFTQADESTTRRFGGTGLGTSIARNLVELMGGRIGLESTPGIGTRFWFDIEFQHQKDLVDDRELEQVQQCSVLRIAPPATGETEITHALRGWGVGYSDAGSAREALRMLLGDGQRPTSYEVVILDGVEPSGDMLRFLLSLEQELSLPNIIVLLARQPRESGLQSGLSQIANPVYVIPSPFDKALLFNALHASKPGSGDVPGVINLSRHFTRRRQALRQLRILVAEDNSINRMVIGRVLERAGHDFLLVENGRQVLDALEQEAFDLVIVDMHMPEIGGIEVYQIHRFAHAGDPDPVPFIMLTANATPEARRSCHEAGIEHFLTKPISSARLLEAISMAVGDDSTAAAPPPPQGAALREDGQEDGMAVLDPETLAELKQLSGDDSFVENLFRNMERDSRQLLQGMTEALAAGDVHHFGELAHALKGSALNLGLTQLGTLARMAENLPPERFQEEGRSCLQGLEQALERARPLFAEAIGIDRERGNPA</sequence>
<dbReference type="SUPFAM" id="SSF47226">
    <property type="entry name" value="Histidine-containing phosphotransfer domain, HPT domain"/>
    <property type="match status" value="1"/>
</dbReference>
<dbReference type="PROSITE" id="PS50894">
    <property type="entry name" value="HPT"/>
    <property type="match status" value="1"/>
</dbReference>